<keyword evidence="3 12" id="KW-1003">Cell membrane</keyword>
<evidence type="ECO:0000313" key="17">
    <source>
        <dbReference type="Proteomes" id="UP000516314"/>
    </source>
</evidence>
<keyword evidence="5 12" id="KW-0812">Transmembrane</keyword>
<protein>
    <recommendedName>
        <fullName evidence="12">Receptor like protein</fullName>
        <shortName evidence="12">AtRLP</shortName>
    </recommendedName>
</protein>
<evidence type="ECO:0000256" key="12">
    <source>
        <dbReference type="RuleBase" id="RU369023"/>
    </source>
</evidence>
<dbReference type="SMART" id="SM00369">
    <property type="entry name" value="LRR_TYP"/>
    <property type="match status" value="8"/>
</dbReference>
<keyword evidence="10 12" id="KW-0675">Receptor</keyword>
<evidence type="ECO:0000256" key="8">
    <source>
        <dbReference type="ARBA" id="ARBA00022989"/>
    </source>
</evidence>
<dbReference type="Gene3D" id="3.80.10.10">
    <property type="entry name" value="Ribonuclease Inhibitor"/>
    <property type="match status" value="3"/>
</dbReference>
<dbReference type="FunFam" id="3.80.10.10:FF:000077">
    <property type="entry name" value="LRR receptor-like serine/threonine-protein kinase ERL1"/>
    <property type="match status" value="1"/>
</dbReference>
<keyword evidence="8 12" id="KW-1133">Transmembrane helix</keyword>
<accession>A0A7G2FA57</accession>
<dbReference type="InterPro" id="IPR001611">
    <property type="entry name" value="Leu-rich_rpt"/>
</dbReference>
<keyword evidence="11 12" id="KW-0325">Glycoprotein</keyword>
<comment type="function">
    <text evidence="12">Involved in perception of extracellular signals.</text>
</comment>
<comment type="similarity">
    <text evidence="2 12">Belongs to the RLP family.</text>
</comment>
<organism evidence="16 17">
    <name type="scientific">Arabidopsis thaliana</name>
    <name type="common">Mouse-ear cress</name>
    <dbReference type="NCBI Taxonomy" id="3702"/>
    <lineage>
        <taxon>Eukaryota</taxon>
        <taxon>Viridiplantae</taxon>
        <taxon>Streptophyta</taxon>
        <taxon>Embryophyta</taxon>
        <taxon>Tracheophyta</taxon>
        <taxon>Spermatophyta</taxon>
        <taxon>Magnoliopsida</taxon>
        <taxon>eudicotyledons</taxon>
        <taxon>Gunneridae</taxon>
        <taxon>Pentapetalae</taxon>
        <taxon>rosids</taxon>
        <taxon>malvids</taxon>
        <taxon>Brassicales</taxon>
        <taxon>Brassicaceae</taxon>
        <taxon>Camelineae</taxon>
        <taxon>Arabidopsis</taxon>
    </lineage>
</organism>
<keyword evidence="9 12" id="KW-0472">Membrane</keyword>
<dbReference type="Pfam" id="PF08263">
    <property type="entry name" value="LRRNT_2"/>
    <property type="match status" value="1"/>
</dbReference>
<dbReference type="PANTHER" id="PTHR27004">
    <property type="entry name" value="RECEPTOR-LIKE PROTEIN 12 ISOFORM X1"/>
    <property type="match status" value="1"/>
</dbReference>
<dbReference type="SUPFAM" id="SSF52058">
    <property type="entry name" value="L domain-like"/>
    <property type="match status" value="2"/>
</dbReference>
<dbReference type="InterPro" id="IPR032675">
    <property type="entry name" value="LRR_dom_sf"/>
</dbReference>
<dbReference type="FunFam" id="3.80.10.10:FF:000413">
    <property type="entry name" value="Inactive leucine-rich repeat receptor-like protein kinase"/>
    <property type="match status" value="1"/>
</dbReference>
<evidence type="ECO:0000313" key="16">
    <source>
        <dbReference type="EMBL" id="CAD5332708.1"/>
    </source>
</evidence>
<feature type="chain" id="PRO_5028968385" description="Receptor like protein" evidence="13">
    <location>
        <begin position="23"/>
        <end position="667"/>
    </location>
</feature>
<dbReference type="Proteomes" id="UP000516314">
    <property type="component" value="Chromosome 5"/>
</dbReference>
<dbReference type="AlphaFoldDB" id="A0A7G2FA57"/>
<dbReference type="InterPro" id="IPR003591">
    <property type="entry name" value="Leu-rich_rpt_typical-subtyp"/>
</dbReference>
<dbReference type="PANTHER" id="PTHR27004:SF419">
    <property type="entry name" value="RECEPTOR-LIKE PROTEIN 18-RELATED"/>
    <property type="match status" value="1"/>
</dbReference>
<proteinExistence type="inferred from homology"/>
<dbReference type="Pfam" id="PF23598">
    <property type="entry name" value="LRR_14"/>
    <property type="match status" value="1"/>
</dbReference>
<evidence type="ECO:0000256" key="6">
    <source>
        <dbReference type="ARBA" id="ARBA00022729"/>
    </source>
</evidence>
<keyword evidence="6 12" id="KW-0732">Signal</keyword>
<feature type="domain" description="Disease resistance R13L4/SHOC-2-like LRR" evidence="15">
    <location>
        <begin position="83"/>
        <end position="268"/>
    </location>
</feature>
<evidence type="ECO:0000256" key="5">
    <source>
        <dbReference type="ARBA" id="ARBA00022692"/>
    </source>
</evidence>
<evidence type="ECO:0000259" key="14">
    <source>
        <dbReference type="Pfam" id="PF08263"/>
    </source>
</evidence>
<evidence type="ECO:0000256" key="9">
    <source>
        <dbReference type="ARBA" id="ARBA00023136"/>
    </source>
</evidence>
<evidence type="ECO:0000256" key="2">
    <source>
        <dbReference type="ARBA" id="ARBA00009592"/>
    </source>
</evidence>
<dbReference type="Pfam" id="PF00560">
    <property type="entry name" value="LRR_1"/>
    <property type="match status" value="4"/>
</dbReference>
<reference evidence="16 17" key="1">
    <citation type="submission" date="2020-09" db="EMBL/GenBank/DDBJ databases">
        <authorList>
            <person name="Ashkenazy H."/>
        </authorList>
    </citation>
    <scope>NUCLEOTIDE SEQUENCE [LARGE SCALE GENOMIC DNA]</scope>
    <source>
        <strain evidence="17">cv. Cdm-0</strain>
    </source>
</reference>
<keyword evidence="4 12" id="KW-0433">Leucine-rich repeat</keyword>
<dbReference type="EMBL" id="LR881470">
    <property type="protein sequence ID" value="CAD5332708.1"/>
    <property type="molecule type" value="Genomic_DNA"/>
</dbReference>
<dbReference type="InterPro" id="IPR013210">
    <property type="entry name" value="LRR_N_plant-typ"/>
</dbReference>
<sequence>MTFLPLLFLFFFLTSIPFPAFSQFNDRSTLRNLKRDLGDPLSLRLWNDTSSPCNWPRITCTAGNVTEINFQNQNFTGTVPTTICNFPNLRSLNLSFNYFAGEFPTVLYNCTKLQYLDLSQNLFNGSLPDDINRLAPKLKYLDLAANSFAGDIPKNIGRISKLKVLNVYMSEYDGTFPSEIGDLSELEELRLALNDKFTPAKLPTEFGKLKKLKYMWLEEMNLIGEISAVVFENMTDLKHVDLSVNNLTGRIPDEIVRHSRRFCYRTMASLAQLLYQTTRVNLSNNTFTGFKRLTKSTVQPSMSDLLGSNNNFTGKIPSFICELHSLILLDLSTNKFNGSIPRCIANLSTLEVLNLGKNHLSGSIPENISTSVKSLDIGHNQLAGKLPRSLVRISSLEVLNVESNKINDTFPFWLDSMQQLQVLVLRSNAFHGSIHQTGFSKLRIIDISDQYMGTYYMRTNYYSDSIVVMIKGIPLEMVRILNIFTTIDFSGNKFEGEIPRSVGLLKELHVLNLSNNGFTGHIPSSMGNLIELESLDVSQNKLSGEIPPELGKLSYLAYMNFSQNQFVGLVPGGTQFQTQPCSSFADNPRLFGLSLERVCVDIHKKTPQQSDMPEPEEDEEEVMNWTAAAIGSIPGISIGLTMGYILVSYKPEWLMNSGRNKRRIKPI</sequence>
<evidence type="ECO:0000256" key="7">
    <source>
        <dbReference type="ARBA" id="ARBA00022737"/>
    </source>
</evidence>
<evidence type="ECO:0000256" key="13">
    <source>
        <dbReference type="SAM" id="SignalP"/>
    </source>
</evidence>
<dbReference type="GO" id="GO:0005886">
    <property type="term" value="C:plasma membrane"/>
    <property type="evidence" value="ECO:0007669"/>
    <property type="project" value="UniProtKB-SubCell"/>
</dbReference>
<evidence type="ECO:0000256" key="1">
    <source>
        <dbReference type="ARBA" id="ARBA00004251"/>
    </source>
</evidence>
<feature type="signal peptide" evidence="13">
    <location>
        <begin position="1"/>
        <end position="22"/>
    </location>
</feature>
<feature type="transmembrane region" description="Helical" evidence="12">
    <location>
        <begin position="625"/>
        <end position="647"/>
    </location>
</feature>
<evidence type="ECO:0000259" key="15">
    <source>
        <dbReference type="Pfam" id="PF23598"/>
    </source>
</evidence>
<evidence type="ECO:0000256" key="11">
    <source>
        <dbReference type="ARBA" id="ARBA00023180"/>
    </source>
</evidence>
<keyword evidence="7 12" id="KW-0677">Repeat</keyword>
<evidence type="ECO:0000256" key="10">
    <source>
        <dbReference type="ARBA" id="ARBA00023170"/>
    </source>
</evidence>
<dbReference type="InterPro" id="IPR055414">
    <property type="entry name" value="LRR_R13L4/SHOC2-like"/>
</dbReference>
<comment type="subcellular location">
    <subcellularLocation>
        <location evidence="1 12">Cell membrane</location>
        <topology evidence="1 12">Single-pass type I membrane protein</topology>
    </subcellularLocation>
</comment>
<feature type="domain" description="Leucine-rich repeat-containing N-terminal plant-type" evidence="14">
    <location>
        <begin position="25"/>
        <end position="61"/>
    </location>
</feature>
<evidence type="ECO:0000256" key="3">
    <source>
        <dbReference type="ARBA" id="ARBA00022475"/>
    </source>
</evidence>
<dbReference type="FunFam" id="3.80.10.10:FF:000041">
    <property type="entry name" value="LRR receptor-like serine/threonine-protein kinase ERECTA"/>
    <property type="match status" value="1"/>
</dbReference>
<name>A0A7G2FA57_ARATH</name>
<dbReference type="FunFam" id="3.80.10.10:FF:000111">
    <property type="entry name" value="LRR receptor-like serine/threonine-protein kinase ERECTA"/>
    <property type="match status" value="1"/>
</dbReference>
<gene>
    <name evidence="16" type="ORF">AT9943_LOCUS20100</name>
</gene>
<evidence type="ECO:0000256" key="4">
    <source>
        <dbReference type="ARBA" id="ARBA00022614"/>
    </source>
</evidence>